<organism evidence="1">
    <name type="scientific">marine sediment metagenome</name>
    <dbReference type="NCBI Taxonomy" id="412755"/>
    <lineage>
        <taxon>unclassified sequences</taxon>
        <taxon>metagenomes</taxon>
        <taxon>ecological metagenomes</taxon>
    </lineage>
</organism>
<name>A0A0F9S990_9ZZZZ</name>
<sequence length="82" mass="9238">MRRLRLMYKIHGLNTARGMARSAGNDTFYETEEQALTAARSYVSLPSCHDAMVIYKAHVLVRRSHPPVEVLSISHDGETIPL</sequence>
<dbReference type="AlphaFoldDB" id="A0A0F9S990"/>
<gene>
    <name evidence="1" type="ORF">LCGC14_0481850</name>
</gene>
<accession>A0A0F9S990</accession>
<reference evidence="1" key="1">
    <citation type="journal article" date="2015" name="Nature">
        <title>Complex archaea that bridge the gap between prokaryotes and eukaryotes.</title>
        <authorList>
            <person name="Spang A."/>
            <person name="Saw J.H."/>
            <person name="Jorgensen S.L."/>
            <person name="Zaremba-Niedzwiedzka K."/>
            <person name="Martijn J."/>
            <person name="Lind A.E."/>
            <person name="van Eijk R."/>
            <person name="Schleper C."/>
            <person name="Guy L."/>
            <person name="Ettema T.J."/>
        </authorList>
    </citation>
    <scope>NUCLEOTIDE SEQUENCE</scope>
</reference>
<proteinExistence type="predicted"/>
<dbReference type="EMBL" id="LAZR01000524">
    <property type="protein sequence ID" value="KKN65465.1"/>
    <property type="molecule type" value="Genomic_DNA"/>
</dbReference>
<protein>
    <submittedName>
        <fullName evidence="1">Uncharacterized protein</fullName>
    </submittedName>
</protein>
<evidence type="ECO:0000313" key="1">
    <source>
        <dbReference type="EMBL" id="KKN65465.1"/>
    </source>
</evidence>
<comment type="caution">
    <text evidence="1">The sequence shown here is derived from an EMBL/GenBank/DDBJ whole genome shotgun (WGS) entry which is preliminary data.</text>
</comment>